<sequence>MTPAQNSRGHLLYYFLLNETLILCNSANLTSAIKKVDMSIIVWYTDHVLSKSDHSEQHQPVLLSIVKHISMFTQHDLLNQWIERAASQSECEEMIIYELIENSLCPTSTLPIYVLHSSADRIDQLLKCVRTPGAIKYVNNFLLIAESLANSDQAQKYLFRSNFYLILQSWLNDLSSDTDQSTAITVRILHLLLEIGSSRYFKDA</sequence>
<dbReference type="Proteomes" id="UP000663866">
    <property type="component" value="Unassembled WGS sequence"/>
</dbReference>
<evidence type="ECO:0000313" key="2">
    <source>
        <dbReference type="Proteomes" id="UP000663866"/>
    </source>
</evidence>
<comment type="caution">
    <text evidence="1">The sequence shown here is derived from an EMBL/GenBank/DDBJ whole genome shotgun (WGS) entry which is preliminary data.</text>
</comment>
<dbReference type="AlphaFoldDB" id="A0A820YC44"/>
<proteinExistence type="predicted"/>
<keyword evidence="2" id="KW-1185">Reference proteome</keyword>
<dbReference type="EMBL" id="CAJOBG010060261">
    <property type="protein sequence ID" value="CAF4545750.1"/>
    <property type="molecule type" value="Genomic_DNA"/>
</dbReference>
<feature type="non-terminal residue" evidence="1">
    <location>
        <position position="204"/>
    </location>
</feature>
<organism evidence="1 2">
    <name type="scientific">Rotaria magnacalcarata</name>
    <dbReference type="NCBI Taxonomy" id="392030"/>
    <lineage>
        <taxon>Eukaryota</taxon>
        <taxon>Metazoa</taxon>
        <taxon>Spiralia</taxon>
        <taxon>Gnathifera</taxon>
        <taxon>Rotifera</taxon>
        <taxon>Eurotatoria</taxon>
        <taxon>Bdelloidea</taxon>
        <taxon>Philodinida</taxon>
        <taxon>Philodinidae</taxon>
        <taxon>Rotaria</taxon>
    </lineage>
</organism>
<evidence type="ECO:0000313" key="1">
    <source>
        <dbReference type="EMBL" id="CAF4545750.1"/>
    </source>
</evidence>
<accession>A0A820YC44</accession>
<protein>
    <submittedName>
        <fullName evidence="1">Uncharacterized protein</fullName>
    </submittedName>
</protein>
<name>A0A820YC44_9BILA</name>
<gene>
    <name evidence="1" type="ORF">OVN521_LOCUS42977</name>
</gene>
<reference evidence="1" key="1">
    <citation type="submission" date="2021-02" db="EMBL/GenBank/DDBJ databases">
        <authorList>
            <person name="Nowell W R."/>
        </authorList>
    </citation>
    <scope>NUCLEOTIDE SEQUENCE</scope>
</reference>